<feature type="compositionally biased region" description="Basic and acidic residues" evidence="1">
    <location>
        <begin position="233"/>
        <end position="243"/>
    </location>
</feature>
<feature type="compositionally biased region" description="Basic and acidic residues" evidence="1">
    <location>
        <begin position="75"/>
        <end position="85"/>
    </location>
</feature>
<feature type="region of interest" description="Disordered" evidence="1">
    <location>
        <begin position="1"/>
        <end position="281"/>
    </location>
</feature>
<dbReference type="AlphaFoldDB" id="A0A5C3FIH9"/>
<feature type="compositionally biased region" description="Polar residues" evidence="1">
    <location>
        <begin position="89"/>
        <end position="103"/>
    </location>
</feature>
<evidence type="ECO:0000313" key="3">
    <source>
        <dbReference type="Proteomes" id="UP000325008"/>
    </source>
</evidence>
<evidence type="ECO:0000313" key="2">
    <source>
        <dbReference type="EMBL" id="SPO43239.1"/>
    </source>
</evidence>
<keyword evidence="3" id="KW-1185">Reference proteome</keyword>
<accession>A0A5C3FIH9</accession>
<dbReference type="RefSeq" id="XP_014659978.1">
    <property type="nucleotide sequence ID" value="XM_014804492.1"/>
</dbReference>
<feature type="compositionally biased region" description="Basic and acidic residues" evidence="1">
    <location>
        <begin position="1"/>
        <end position="10"/>
    </location>
</feature>
<dbReference type="OrthoDB" id="2556652at2759"/>
<organism evidence="2 3">
    <name type="scientific">Pseudozyma antarctica</name>
    <name type="common">Yeast</name>
    <name type="synonym">Candida antarctica</name>
    <dbReference type="NCBI Taxonomy" id="84753"/>
    <lineage>
        <taxon>Eukaryota</taxon>
        <taxon>Fungi</taxon>
        <taxon>Dikarya</taxon>
        <taxon>Basidiomycota</taxon>
        <taxon>Ustilaginomycotina</taxon>
        <taxon>Ustilaginomycetes</taxon>
        <taxon>Ustilaginales</taxon>
        <taxon>Ustilaginaceae</taxon>
        <taxon>Moesziomyces</taxon>
    </lineage>
</organism>
<protein>
    <submittedName>
        <fullName evidence="2">Uncharacterized protein</fullName>
    </submittedName>
</protein>
<feature type="compositionally biased region" description="Basic residues" evidence="1">
    <location>
        <begin position="394"/>
        <end position="410"/>
    </location>
</feature>
<reference evidence="2" key="1">
    <citation type="submission" date="2018-03" db="EMBL/GenBank/DDBJ databases">
        <authorList>
            <person name="Guldener U."/>
        </authorList>
    </citation>
    <scope>NUCLEOTIDE SEQUENCE [LARGE SCALE GENOMIC DNA]</scope>
    <source>
        <strain evidence="2">ATCC34888</strain>
    </source>
</reference>
<gene>
    <name evidence="2" type="ORF">PSANT_00923</name>
</gene>
<feature type="compositionally biased region" description="Polar residues" evidence="1">
    <location>
        <begin position="343"/>
        <end position="354"/>
    </location>
</feature>
<feature type="compositionally biased region" description="Acidic residues" evidence="1">
    <location>
        <begin position="185"/>
        <end position="202"/>
    </location>
</feature>
<feature type="region of interest" description="Disordered" evidence="1">
    <location>
        <begin position="336"/>
        <end position="449"/>
    </location>
</feature>
<proteinExistence type="predicted"/>
<name>A0A5C3FIH9_PSEA2</name>
<dbReference type="Proteomes" id="UP000325008">
    <property type="component" value="Unassembled WGS sequence"/>
</dbReference>
<feature type="compositionally biased region" description="Basic residues" evidence="1">
    <location>
        <begin position="355"/>
        <end position="366"/>
    </location>
</feature>
<sequence length="465" mass="50675">MSAPRSRDDNAASPNSRPTHFSLGARVGVSYDPGSGFSPPTQDQPFYGRRAASDSSRNPATVAMTPGRHVSARPAEARVLEHVRAPEANYSSEQRVSPQQIVPSQPARGPRDHGAKVAQLAAEPTRHVTPDSQPSEISKDSASRASQRLTLDEHEPGSIGAARAQTPPPDITESYERTVISISSESEDELLSSSDGDSDNDSSSDRPLHQGRAPQADGSGKAPCGVMPLDTSSELRHAPERQESSLQAERPASTPEPGDPLPITAKSPQSPDSGPLIIDHRYQRDVDWDKKCDRCRDEGFRCYTAQNSTTLAKSCFLCKEGHKICAIEGMRTYKGRSADADTSYKTPKQGGTTKRLSKQMQKKRTSTRLAEKKPDASSSRAALRASPEPPTTRSSKRLKREIRGRTRRHALSPTARTASEEDSDANDAQPKARKRRPNGTFRPLSGSDEELNRCLSLISMHENEK</sequence>
<comment type="caution">
    <text evidence="2">The sequence shown here is derived from an EMBL/GenBank/DDBJ whole genome shotgun (WGS) entry which is preliminary data.</text>
</comment>
<evidence type="ECO:0000256" key="1">
    <source>
        <dbReference type="SAM" id="MobiDB-lite"/>
    </source>
</evidence>
<feature type="compositionally biased region" description="Low complexity" evidence="1">
    <location>
        <begin position="376"/>
        <end position="386"/>
    </location>
</feature>
<dbReference type="EMBL" id="OOIQ01000001">
    <property type="protein sequence ID" value="SPO43239.1"/>
    <property type="molecule type" value="Genomic_DNA"/>
</dbReference>